<gene>
    <name evidence="2" type="ORF">g.47234</name>
</gene>
<sequence length="101" mass="11243">TMSDSSTGPDEFFDAIEPNKSSKHGSKSSLFKKPFETKHTDLEIKNDGEAIDYRKKFSELRQRIQTEEDEVQVMAAASGPDSPSSSVEGVHSSVHPFRIIE</sequence>
<proteinExistence type="predicted"/>
<dbReference type="AlphaFoldDB" id="A0A1B6EPB1"/>
<feature type="compositionally biased region" description="Low complexity" evidence="1">
    <location>
        <begin position="75"/>
        <end position="95"/>
    </location>
</feature>
<name>A0A1B6EPB1_9HEMI</name>
<protein>
    <submittedName>
        <fullName evidence="2">Uncharacterized protein</fullName>
    </submittedName>
</protein>
<dbReference type="EMBL" id="GECZ01030007">
    <property type="protein sequence ID" value="JAS39762.1"/>
    <property type="molecule type" value="Transcribed_RNA"/>
</dbReference>
<accession>A0A1B6EPB1</accession>
<feature type="region of interest" description="Disordered" evidence="1">
    <location>
        <begin position="74"/>
        <end position="95"/>
    </location>
</feature>
<feature type="non-terminal residue" evidence="2">
    <location>
        <position position="101"/>
    </location>
</feature>
<feature type="region of interest" description="Disordered" evidence="1">
    <location>
        <begin position="1"/>
        <end position="34"/>
    </location>
</feature>
<organism evidence="2">
    <name type="scientific">Cuerna arida</name>
    <dbReference type="NCBI Taxonomy" id="1464854"/>
    <lineage>
        <taxon>Eukaryota</taxon>
        <taxon>Metazoa</taxon>
        <taxon>Ecdysozoa</taxon>
        <taxon>Arthropoda</taxon>
        <taxon>Hexapoda</taxon>
        <taxon>Insecta</taxon>
        <taxon>Pterygota</taxon>
        <taxon>Neoptera</taxon>
        <taxon>Paraneoptera</taxon>
        <taxon>Hemiptera</taxon>
        <taxon>Auchenorrhyncha</taxon>
        <taxon>Membracoidea</taxon>
        <taxon>Cicadellidae</taxon>
        <taxon>Cicadellinae</taxon>
        <taxon>Proconiini</taxon>
        <taxon>Cuerna</taxon>
    </lineage>
</organism>
<evidence type="ECO:0000313" key="2">
    <source>
        <dbReference type="EMBL" id="JAS39762.1"/>
    </source>
</evidence>
<evidence type="ECO:0000256" key="1">
    <source>
        <dbReference type="SAM" id="MobiDB-lite"/>
    </source>
</evidence>
<reference evidence="2" key="1">
    <citation type="submission" date="2015-11" db="EMBL/GenBank/DDBJ databases">
        <title>De novo transcriptome assembly of four potential Pierce s Disease insect vectors from Arizona vineyards.</title>
        <authorList>
            <person name="Tassone E.E."/>
        </authorList>
    </citation>
    <scope>NUCLEOTIDE SEQUENCE</scope>
</reference>
<feature type="non-terminal residue" evidence="2">
    <location>
        <position position="1"/>
    </location>
</feature>